<dbReference type="AlphaFoldDB" id="A0A450X6U2"/>
<name>A0A450X6U2_9GAMM</name>
<sequence>MARIQAGKMGRIFYLGEGESARFLPSLALGPGIHAGMTGAAKWKDAGSNNATPVIPPGIGGTQRQGRQ</sequence>
<feature type="compositionally biased region" description="Gly residues" evidence="1">
    <location>
        <begin position="58"/>
        <end position="68"/>
    </location>
</feature>
<gene>
    <name evidence="2" type="ORF">BECKLFY1418C_GA0070996_12132</name>
</gene>
<feature type="region of interest" description="Disordered" evidence="1">
    <location>
        <begin position="47"/>
        <end position="68"/>
    </location>
</feature>
<dbReference type="EMBL" id="CAADFN010000213">
    <property type="protein sequence ID" value="VFK25064.1"/>
    <property type="molecule type" value="Genomic_DNA"/>
</dbReference>
<protein>
    <submittedName>
        <fullName evidence="2">Uncharacterized protein</fullName>
    </submittedName>
</protein>
<reference evidence="2" key="1">
    <citation type="submission" date="2019-02" db="EMBL/GenBank/DDBJ databases">
        <authorList>
            <person name="Gruber-Vodicka R. H."/>
            <person name="Seah K. B. B."/>
        </authorList>
    </citation>
    <scope>NUCLEOTIDE SEQUENCE</scope>
    <source>
        <strain evidence="2">BECK_BY7</strain>
    </source>
</reference>
<organism evidence="2">
    <name type="scientific">Candidatus Kentrum sp. LFY</name>
    <dbReference type="NCBI Taxonomy" id="2126342"/>
    <lineage>
        <taxon>Bacteria</taxon>
        <taxon>Pseudomonadati</taxon>
        <taxon>Pseudomonadota</taxon>
        <taxon>Gammaproteobacteria</taxon>
        <taxon>Candidatus Kentrum</taxon>
    </lineage>
</organism>
<proteinExistence type="predicted"/>
<evidence type="ECO:0000313" key="2">
    <source>
        <dbReference type="EMBL" id="VFK25064.1"/>
    </source>
</evidence>
<evidence type="ECO:0000256" key="1">
    <source>
        <dbReference type="SAM" id="MobiDB-lite"/>
    </source>
</evidence>
<accession>A0A450X6U2</accession>